<keyword evidence="2" id="KW-0418">Kinase</keyword>
<dbReference type="EMBL" id="HG315671">
    <property type="protein sequence ID" value="CDF79630.1"/>
    <property type="molecule type" value="Genomic_DNA"/>
</dbReference>
<keyword evidence="2" id="KW-0808">Transferase</keyword>
<dbReference type="SUPFAM" id="SSF48208">
    <property type="entry name" value="Six-hairpin glycosidases"/>
    <property type="match status" value="1"/>
</dbReference>
<accession>T2KLJ4</accession>
<protein>
    <submittedName>
        <fullName evidence="2">Thymidylate kinase</fullName>
        <ecNumber evidence="2">2.7.4.9</ecNumber>
    </submittedName>
</protein>
<dbReference type="GO" id="GO:0004798">
    <property type="term" value="F:dTMP kinase activity"/>
    <property type="evidence" value="ECO:0007669"/>
    <property type="project" value="UniProtKB-EC"/>
</dbReference>
<sequence length="705" mass="81145">VKNIFISILISFILFNCSKRKDLNRENFTYTNDLIEESSPYLLQHAHNPVNWKPWNEKTLELAKKENKLIILSIGYSACHWCHVMEKESFENDSIAAVMNKNFINIKVDREERPDVDKVYMQAVQLLTGSGGWPLNCITLPDGRPIYGGTYFEKHEWLKIITEISNLYKESPEKISAYAEELTKGIKSSELIHIKKKNNEFKPKFISEAVNSWKPQLDSINGGQLGNIKFPMPINLDFLWKFGVQNNEESVKNHVTNTLTKMAKGGIYDQIGGGFSRYATDEIWHIPHFEKMLYDNAQLVSIYSNVYAVTKDELYKQTVQQTLNFLERECLDETGAFYSAIDADSKNNEGNLEEGAFYVWNQEELKTILGTDFNLFKSYYDISDSGLWKNELYVLKRNQFSVSEISKNNDISEVDFNVKINKWKSILLKARNKRALPRFDHKILTSWNALTINAYLDAYRVFRDPHYLEIARKTANFIITKQLRTDGGLNHVYTNGTSSIDGYAEDYAATIEAFINLYQVTLDETWLDKAVKLINYTITHFYDKENKLFYYTSNNSTPLITRTKESTDGVIPSSNAMLASSLFKLSLYYFNENYSNKAKDMMHIMQDHMLESPSSYSKWLSLLMDYSNPFYEVVLSGDNAIALVTELNGYYLPNIIVGGATSESSLPLMENKFNKNETYIYVCTKGNCKLPQTKVSEALKSISKK</sequence>
<dbReference type="InterPro" id="IPR024705">
    <property type="entry name" value="Ssp411"/>
</dbReference>
<evidence type="ECO:0000313" key="2">
    <source>
        <dbReference type="EMBL" id="CDF79630.1"/>
    </source>
</evidence>
<dbReference type="InterPro" id="IPR004879">
    <property type="entry name" value="Ssp411-like_TRX"/>
</dbReference>
<dbReference type="PANTHER" id="PTHR42899">
    <property type="entry name" value="SPERMATOGENESIS-ASSOCIATED PROTEIN 20"/>
    <property type="match status" value="1"/>
</dbReference>
<dbReference type="Gene3D" id="1.50.10.20">
    <property type="match status" value="1"/>
</dbReference>
<gene>
    <name evidence="2" type="ORF">BN863_19180</name>
</gene>
<dbReference type="PIRSF" id="PIRSF006402">
    <property type="entry name" value="UCP006402_thioredoxin"/>
    <property type="match status" value="1"/>
</dbReference>
<dbReference type="Gene3D" id="3.40.30.10">
    <property type="entry name" value="Glutaredoxin"/>
    <property type="match status" value="1"/>
</dbReference>
<reference evidence="2 3" key="1">
    <citation type="journal article" date="2013" name="Appl. Environ. Microbiol.">
        <title>The genome of the alga-associated marine flavobacterium Formosa agariphila KMM 3901T reveals a broad potential for degradation of algal polysaccharides.</title>
        <authorList>
            <person name="Mann A.J."/>
            <person name="Hahnke R.L."/>
            <person name="Huang S."/>
            <person name="Werner J."/>
            <person name="Xing P."/>
            <person name="Barbeyron T."/>
            <person name="Huettel B."/>
            <person name="Stueber K."/>
            <person name="Reinhardt R."/>
            <person name="Harder J."/>
            <person name="Gloeckner F.O."/>
            <person name="Amann R.I."/>
            <person name="Teeling H."/>
        </authorList>
    </citation>
    <scope>NUCLEOTIDE SEQUENCE [LARGE SCALE GENOMIC DNA]</scope>
    <source>
        <strain evidence="3">DSM 15362 / KCTC 12365 / LMG 23005 / KMM 3901</strain>
    </source>
</reference>
<evidence type="ECO:0000313" key="3">
    <source>
        <dbReference type="Proteomes" id="UP000016160"/>
    </source>
</evidence>
<dbReference type="InterPro" id="IPR008928">
    <property type="entry name" value="6-hairpin_glycosidase_sf"/>
</dbReference>
<dbReference type="eggNOG" id="COG1331">
    <property type="taxonomic scope" value="Bacteria"/>
</dbReference>
<dbReference type="InterPro" id="IPR012341">
    <property type="entry name" value="6hp_glycosidase-like_sf"/>
</dbReference>
<dbReference type="HOGENOM" id="CLU_014051_4_1_10"/>
<dbReference type="EC" id="2.7.4.9" evidence="2"/>
<dbReference type="AlphaFoldDB" id="T2KLJ4"/>
<dbReference type="InterPro" id="IPR036249">
    <property type="entry name" value="Thioredoxin-like_sf"/>
</dbReference>
<name>T2KLJ4_FORAG</name>
<dbReference type="Gene3D" id="1.50.10.10">
    <property type="match status" value="1"/>
</dbReference>
<dbReference type="SUPFAM" id="SSF52833">
    <property type="entry name" value="Thioredoxin-like"/>
    <property type="match status" value="1"/>
</dbReference>
<feature type="non-terminal residue" evidence="2">
    <location>
        <position position="1"/>
    </location>
</feature>
<proteinExistence type="predicted"/>
<dbReference type="STRING" id="1347342.BN863_19180"/>
<dbReference type="PATRIC" id="fig|1347342.6.peg.1921"/>
<dbReference type="PANTHER" id="PTHR42899:SF1">
    <property type="entry name" value="SPERMATOGENESIS-ASSOCIATED PROTEIN 20"/>
    <property type="match status" value="1"/>
</dbReference>
<keyword evidence="3" id="KW-1185">Reference proteome</keyword>
<dbReference type="Pfam" id="PF03190">
    <property type="entry name" value="Thioredox_DsbH"/>
    <property type="match status" value="1"/>
</dbReference>
<feature type="domain" description="Spermatogenesis-associated protein 20-like TRX" evidence="1">
    <location>
        <begin position="31"/>
        <end position="186"/>
    </location>
</feature>
<dbReference type="Proteomes" id="UP000016160">
    <property type="component" value="Chromosome"/>
</dbReference>
<organism evidence="2 3">
    <name type="scientific">Formosa agariphila (strain DSM 15362 / KCTC 12365 / LMG 23005 / KMM 3901 / M-2Alg 35-1)</name>
    <dbReference type="NCBI Taxonomy" id="1347342"/>
    <lineage>
        <taxon>Bacteria</taxon>
        <taxon>Pseudomonadati</taxon>
        <taxon>Bacteroidota</taxon>
        <taxon>Flavobacteriia</taxon>
        <taxon>Flavobacteriales</taxon>
        <taxon>Flavobacteriaceae</taxon>
        <taxon>Formosa</taxon>
    </lineage>
</organism>
<evidence type="ECO:0000259" key="1">
    <source>
        <dbReference type="Pfam" id="PF03190"/>
    </source>
</evidence>
<dbReference type="CDD" id="cd02955">
    <property type="entry name" value="SSP411"/>
    <property type="match status" value="1"/>
</dbReference>
<dbReference type="GO" id="GO:0005975">
    <property type="term" value="P:carbohydrate metabolic process"/>
    <property type="evidence" value="ECO:0007669"/>
    <property type="project" value="InterPro"/>
</dbReference>